<keyword evidence="9" id="KW-1185">Reference proteome</keyword>
<organism evidence="8 9">
    <name type="scientific">Cellulosilyticum lentocellum (strain ATCC 49066 / DSM 5427 / NCIMB 11756 / RHM5)</name>
    <name type="common">Clostridium lentocellum</name>
    <dbReference type="NCBI Taxonomy" id="642492"/>
    <lineage>
        <taxon>Bacteria</taxon>
        <taxon>Bacillati</taxon>
        <taxon>Bacillota</taxon>
        <taxon>Clostridia</taxon>
        <taxon>Lachnospirales</taxon>
        <taxon>Cellulosilyticaceae</taxon>
        <taxon>Cellulosilyticum</taxon>
    </lineage>
</organism>
<dbReference type="GO" id="GO:0030170">
    <property type="term" value="F:pyridoxal phosphate binding"/>
    <property type="evidence" value="ECO:0007669"/>
    <property type="project" value="InterPro"/>
</dbReference>
<accession>F2JQJ2</accession>
<dbReference type="eggNOG" id="COG0520">
    <property type="taxonomic scope" value="Bacteria"/>
</dbReference>
<gene>
    <name evidence="8" type="ordered locus">Clole_3284</name>
</gene>
<comment type="similarity">
    <text evidence="2">Belongs to the class-V pyridoxal-phosphate-dependent aminotransferase family. Csd subfamily.</text>
</comment>
<protein>
    <recommendedName>
        <fullName evidence="3">cysteine desulfurase</fullName>
        <ecNumber evidence="3">2.8.1.7</ecNumber>
    </recommendedName>
</protein>
<dbReference type="STRING" id="642492.Clole_3284"/>
<evidence type="ECO:0000256" key="5">
    <source>
        <dbReference type="ARBA" id="ARBA00022898"/>
    </source>
</evidence>
<dbReference type="InterPro" id="IPR000192">
    <property type="entry name" value="Aminotrans_V_dom"/>
</dbReference>
<dbReference type="Proteomes" id="UP000008467">
    <property type="component" value="Chromosome"/>
</dbReference>
<dbReference type="GO" id="GO:0031071">
    <property type="term" value="F:cysteine desulfurase activity"/>
    <property type="evidence" value="ECO:0007669"/>
    <property type="project" value="UniProtKB-EC"/>
</dbReference>
<dbReference type="Gene3D" id="3.40.640.10">
    <property type="entry name" value="Type I PLP-dependent aspartate aminotransferase-like (Major domain)"/>
    <property type="match status" value="1"/>
</dbReference>
<dbReference type="PANTHER" id="PTHR43586:SF8">
    <property type="entry name" value="CYSTEINE DESULFURASE 1, CHLOROPLASTIC"/>
    <property type="match status" value="1"/>
</dbReference>
<feature type="domain" description="Aminotransferase class V" evidence="7">
    <location>
        <begin position="28"/>
        <end position="396"/>
    </location>
</feature>
<evidence type="ECO:0000313" key="8">
    <source>
        <dbReference type="EMBL" id="ADZ84976.1"/>
    </source>
</evidence>
<dbReference type="KEGG" id="cle:Clole_3284"/>
<evidence type="ECO:0000256" key="3">
    <source>
        <dbReference type="ARBA" id="ARBA00012239"/>
    </source>
</evidence>
<evidence type="ECO:0000256" key="2">
    <source>
        <dbReference type="ARBA" id="ARBA00010447"/>
    </source>
</evidence>
<reference evidence="8 9" key="1">
    <citation type="journal article" date="2011" name="J. Bacteriol.">
        <title>Complete genome sequence of the cellulose-degrading bacterium Cellulosilyticum lentocellum.</title>
        <authorList>
            <consortium name="US DOE Joint Genome Institute"/>
            <person name="Miller D.A."/>
            <person name="Suen G."/>
            <person name="Bruce D."/>
            <person name="Copeland A."/>
            <person name="Cheng J.F."/>
            <person name="Detter C."/>
            <person name="Goodwin L.A."/>
            <person name="Han C.S."/>
            <person name="Hauser L.J."/>
            <person name="Land M.L."/>
            <person name="Lapidus A."/>
            <person name="Lucas S."/>
            <person name="Meincke L."/>
            <person name="Pitluck S."/>
            <person name="Tapia R."/>
            <person name="Teshima H."/>
            <person name="Woyke T."/>
            <person name="Fox B.G."/>
            <person name="Angert E.R."/>
            <person name="Currie C.R."/>
        </authorList>
    </citation>
    <scope>NUCLEOTIDE SEQUENCE [LARGE SCALE GENOMIC DNA]</scope>
    <source>
        <strain evidence="9">ATCC 49066 / DSM 5427 / NCIMB 11756 / RHM5</strain>
    </source>
</reference>
<dbReference type="InterPro" id="IPR015422">
    <property type="entry name" value="PyrdxlP-dep_Trfase_small"/>
</dbReference>
<dbReference type="EMBL" id="CP002582">
    <property type="protein sequence ID" value="ADZ84976.1"/>
    <property type="molecule type" value="Genomic_DNA"/>
</dbReference>
<dbReference type="GO" id="GO:0006534">
    <property type="term" value="P:cysteine metabolic process"/>
    <property type="evidence" value="ECO:0007669"/>
    <property type="project" value="InterPro"/>
</dbReference>
<keyword evidence="5" id="KW-0663">Pyridoxal phosphate</keyword>
<dbReference type="AlphaFoldDB" id="F2JQJ2"/>
<dbReference type="CDD" id="cd06453">
    <property type="entry name" value="SufS_like"/>
    <property type="match status" value="1"/>
</dbReference>
<evidence type="ECO:0000256" key="4">
    <source>
        <dbReference type="ARBA" id="ARBA00022679"/>
    </source>
</evidence>
<keyword evidence="4 8" id="KW-0808">Transferase</keyword>
<dbReference type="Pfam" id="PF00266">
    <property type="entry name" value="Aminotran_5"/>
    <property type="match status" value="1"/>
</dbReference>
<dbReference type="Gene3D" id="3.90.1150.10">
    <property type="entry name" value="Aspartate Aminotransferase, domain 1"/>
    <property type="match status" value="1"/>
</dbReference>
<dbReference type="InterPro" id="IPR016454">
    <property type="entry name" value="Cysteine_dSase"/>
</dbReference>
<dbReference type="PANTHER" id="PTHR43586">
    <property type="entry name" value="CYSTEINE DESULFURASE"/>
    <property type="match status" value="1"/>
</dbReference>
<evidence type="ECO:0000256" key="1">
    <source>
        <dbReference type="ARBA" id="ARBA00001933"/>
    </source>
</evidence>
<evidence type="ECO:0000313" key="9">
    <source>
        <dbReference type="Proteomes" id="UP000008467"/>
    </source>
</evidence>
<comment type="cofactor">
    <cofactor evidence="1">
        <name>pyridoxal 5'-phosphate</name>
        <dbReference type="ChEBI" id="CHEBI:597326"/>
    </cofactor>
</comment>
<name>F2JQJ2_CELLD</name>
<dbReference type="HOGENOM" id="CLU_003433_2_5_9"/>
<evidence type="ECO:0000256" key="6">
    <source>
        <dbReference type="ARBA" id="ARBA00050776"/>
    </source>
</evidence>
<proteinExistence type="inferred from homology"/>
<dbReference type="PIRSF" id="PIRSF005572">
    <property type="entry name" value="NifS"/>
    <property type="match status" value="1"/>
</dbReference>
<evidence type="ECO:0000259" key="7">
    <source>
        <dbReference type="Pfam" id="PF00266"/>
    </source>
</evidence>
<dbReference type="InterPro" id="IPR010970">
    <property type="entry name" value="Cys_dSase_SufS"/>
</dbReference>
<dbReference type="EC" id="2.8.1.7" evidence="3"/>
<dbReference type="InterPro" id="IPR015421">
    <property type="entry name" value="PyrdxlP-dep_Trfase_major"/>
</dbReference>
<dbReference type="InterPro" id="IPR015424">
    <property type="entry name" value="PyrdxlP-dep_Trfase"/>
</dbReference>
<sequence>MKQLALETLVPKTDFPILGEIINEQALVYLDNAATTQRPLAVLEKTRTYVLHQYSNAGRSGHVLAERAYEALENTREKVRDFIGAASKEQIIFTRSATESLNMIATGYTQIEDGDEIVLLVSEHHANLLPWQRIAKLKKAHLKYMYLNDALKLTEEEIEKKITNKTKVVAVAHVSNVLGYKIPIEKVAKRAHEQGAILVVDATQSVPHCKVDVKELDADFMVFSAHKMLGPTGVGVLYGKLNHLEKLEPLLLGGGMVEYVEEQSVSFSDLPSRLEAGTINVEGIVGLGAAIDYLKDIGMDRIEAHEQAIAAYAIKRLQDLPYIQLLGDSLEDKVGVVAFNVEGIHAHDVGSILDAQGIAIRVGHHCAHPLMHYLHVPACCRASFYLYNSSSDVDRLIEGLKEVRRVMRLEP</sequence>
<comment type="catalytic activity">
    <reaction evidence="6">
        <text>(sulfur carrier)-H + L-cysteine = (sulfur carrier)-SH + L-alanine</text>
        <dbReference type="Rhea" id="RHEA:43892"/>
        <dbReference type="Rhea" id="RHEA-COMP:14737"/>
        <dbReference type="Rhea" id="RHEA-COMP:14739"/>
        <dbReference type="ChEBI" id="CHEBI:29917"/>
        <dbReference type="ChEBI" id="CHEBI:35235"/>
        <dbReference type="ChEBI" id="CHEBI:57972"/>
        <dbReference type="ChEBI" id="CHEBI:64428"/>
        <dbReference type="EC" id="2.8.1.7"/>
    </reaction>
</comment>
<dbReference type="NCBIfam" id="TIGR01979">
    <property type="entry name" value="sufS"/>
    <property type="match status" value="1"/>
</dbReference>
<dbReference type="SUPFAM" id="SSF53383">
    <property type="entry name" value="PLP-dependent transferases"/>
    <property type="match status" value="1"/>
</dbReference>
<dbReference type="RefSeq" id="WP_013658254.1">
    <property type="nucleotide sequence ID" value="NC_015275.1"/>
</dbReference>